<dbReference type="InterPro" id="IPR014001">
    <property type="entry name" value="Helicase_ATP-bd"/>
</dbReference>
<comment type="caution">
    <text evidence="7">The sequence shown here is derived from an EMBL/GenBank/DDBJ whole genome shotgun (WGS) entry which is preliminary data.</text>
</comment>
<dbReference type="Pfam" id="PF08148">
    <property type="entry name" value="DSHCT"/>
    <property type="match status" value="1"/>
</dbReference>
<dbReference type="SMART" id="SM00490">
    <property type="entry name" value="HELICc"/>
    <property type="match status" value="1"/>
</dbReference>
<dbReference type="InterPro" id="IPR001650">
    <property type="entry name" value="Helicase_C-like"/>
</dbReference>
<dbReference type="InterPro" id="IPR011545">
    <property type="entry name" value="DEAD/DEAH_box_helicase_dom"/>
</dbReference>
<dbReference type="EMBL" id="SJDT01000002">
    <property type="protein sequence ID" value="TBW22932.1"/>
    <property type="molecule type" value="Genomic_DNA"/>
</dbReference>
<dbReference type="Gene3D" id="3.40.50.300">
    <property type="entry name" value="P-loop containing nucleotide triphosphate hydrolases"/>
    <property type="match status" value="2"/>
</dbReference>
<evidence type="ECO:0000259" key="5">
    <source>
        <dbReference type="PROSITE" id="PS51192"/>
    </source>
</evidence>
<evidence type="ECO:0000256" key="3">
    <source>
        <dbReference type="ARBA" id="ARBA00022806"/>
    </source>
</evidence>
<sequence length="870" mass="97126">MRDFITENFLDNFRSRGIELDDFQKEAMAALAGDSDVLVCAPTGSGKTVVAQYAIELALAKGVRCIYTAPIKALSNQKYREFAQSLGGDTVGLLTGDTTINRDAQVLVVTTEVLRNMLFLRDNGIADIGYVVLDEVHYLSDKVRGPVWEEIILQLPSHIRLVSLSATIANIEEFSHWLRSVRGRTTTVTSFHRPVPLEQALLHKSKVTPILDAQGELTDQAAKLISHLDRGAVRNEGRRRARKVSIAQRKRVIATLDEHKYLPAIEFIFSRKGCDNAVKDLLDADIVLTDAHQQKAIRAQVKALRETLSDDDARAVRFGLWSKALVRGFSAHHAGMFPAIKELTESLMVQGLLKIVYATGTLSLGIDMPVRAVVVEDLHKWDGTGFSDLTATEYTQLIGRAGRRGKDDKGYAFVLASADIDLNTLERLAQGAMEPLESAFFPSYNTVVSLLAIHGREEARAIMGTSFAQFQKNADLGQIQGRIQRIQRRIRELETELAAKYPHLDVVDYVQLRQQAGRASKAQRRTAKEEYRRVVEQSWRGAKTGHLYAYARDGELEYGVALSVSKTKIRLVNVFAEMVWLNSYELSSELRDLGTIEMPFGISPKDPAVREDIAQSILDAVDERSELGTDRDLVDSWDRFAVRENPQLVAHSVHQHSKRKEILADATEYMSLESRLSELNVLVESFEDSVAKEFDATADILNYLGYLQDYSLAGGAHLLRGIHNESDLLISMCLNEPSIKELTASEFAGICSAFLGDRRLGKGFPRKAKLRAAWAAVERNFDYINDVESRFGIQRTLEPDPGGVEAFVDWANGEKLDAVLLKSHIDVGDFISASRRLLDLLGQLKVVGSDFWLGDLAAEAITKIRRWEWL</sequence>
<dbReference type="InterPro" id="IPR012961">
    <property type="entry name" value="Ski2/MTR4_C"/>
</dbReference>
<dbReference type="GO" id="GO:0070478">
    <property type="term" value="P:nuclear-transcribed mRNA catabolic process, 3'-5' exonucleolytic nonsense-mediated decay"/>
    <property type="evidence" value="ECO:0007669"/>
    <property type="project" value="TreeGrafter"/>
</dbReference>
<name>A0A4Q9V381_9ACTO</name>
<dbReference type="PANTHER" id="PTHR12131:SF1">
    <property type="entry name" value="ATP-DEPENDENT RNA HELICASE SUPV3L1, MITOCHONDRIAL-RELATED"/>
    <property type="match status" value="1"/>
</dbReference>
<dbReference type="InterPro" id="IPR050699">
    <property type="entry name" value="RNA-DNA_Helicase"/>
</dbReference>
<dbReference type="PANTHER" id="PTHR12131">
    <property type="entry name" value="ATP-DEPENDENT RNA AND DNA HELICASE"/>
    <property type="match status" value="1"/>
</dbReference>
<evidence type="ECO:0000313" key="7">
    <source>
        <dbReference type="EMBL" id="TBW22932.1"/>
    </source>
</evidence>
<dbReference type="PROSITE" id="PS51192">
    <property type="entry name" value="HELICASE_ATP_BIND_1"/>
    <property type="match status" value="1"/>
</dbReference>
<reference evidence="7 8" key="1">
    <citation type="submission" date="2019-02" db="EMBL/GenBank/DDBJ databases">
        <title>Arcanobacterium bovis sp. nov., isolated from the milk of a cow with mastitis.</title>
        <authorList>
            <person name="Sammra O."/>
            <person name="Foster G."/>
            <person name="Hassan A."/>
            <person name="Alssahen M."/>
            <person name="Laemmler C."/>
            <person name="Borowiak M."/>
            <person name="Malorny B."/>
            <person name="Abdulmawjood A."/>
        </authorList>
    </citation>
    <scope>NUCLEOTIDE SEQUENCE [LARGE SCALE GENOMIC DNA]</scope>
    <source>
        <strain evidence="7 8">C605018/01/1</strain>
    </source>
</reference>
<keyword evidence="2" id="KW-0378">Hydrolase</keyword>
<dbReference type="GO" id="GO:0004386">
    <property type="term" value="F:helicase activity"/>
    <property type="evidence" value="ECO:0007669"/>
    <property type="project" value="UniProtKB-KW"/>
</dbReference>
<dbReference type="GO" id="GO:0055087">
    <property type="term" value="C:Ski complex"/>
    <property type="evidence" value="ECO:0007669"/>
    <property type="project" value="TreeGrafter"/>
</dbReference>
<accession>A0A4Q9V381</accession>
<dbReference type="PROSITE" id="PS51194">
    <property type="entry name" value="HELICASE_CTER"/>
    <property type="match status" value="1"/>
</dbReference>
<evidence type="ECO:0000256" key="1">
    <source>
        <dbReference type="ARBA" id="ARBA00022741"/>
    </source>
</evidence>
<proteinExistence type="predicted"/>
<evidence type="ECO:0000259" key="6">
    <source>
        <dbReference type="PROSITE" id="PS51194"/>
    </source>
</evidence>
<dbReference type="GO" id="GO:0003676">
    <property type="term" value="F:nucleic acid binding"/>
    <property type="evidence" value="ECO:0007669"/>
    <property type="project" value="InterPro"/>
</dbReference>
<protein>
    <submittedName>
        <fullName evidence="7">DEAD/DEAH box helicase</fullName>
    </submittedName>
</protein>
<organism evidence="7 8">
    <name type="scientific">Arcanobacterium bovis</name>
    <dbReference type="NCBI Taxonomy" id="2529275"/>
    <lineage>
        <taxon>Bacteria</taxon>
        <taxon>Bacillati</taxon>
        <taxon>Actinomycetota</taxon>
        <taxon>Actinomycetes</taxon>
        <taxon>Actinomycetales</taxon>
        <taxon>Actinomycetaceae</taxon>
        <taxon>Arcanobacterium</taxon>
    </lineage>
</organism>
<dbReference type="Pfam" id="PF00270">
    <property type="entry name" value="DEAD"/>
    <property type="match status" value="1"/>
</dbReference>
<dbReference type="SUPFAM" id="SSF52540">
    <property type="entry name" value="P-loop containing nucleoside triphosphate hydrolases"/>
    <property type="match status" value="1"/>
</dbReference>
<dbReference type="GO" id="GO:0005524">
    <property type="term" value="F:ATP binding"/>
    <property type="evidence" value="ECO:0007669"/>
    <property type="project" value="UniProtKB-KW"/>
</dbReference>
<keyword evidence="3 7" id="KW-0347">Helicase</keyword>
<dbReference type="AlphaFoldDB" id="A0A4Q9V381"/>
<keyword evidence="4" id="KW-0067">ATP-binding</keyword>
<dbReference type="RefSeq" id="WP_131280067.1">
    <property type="nucleotide sequence ID" value="NZ_JBHSLR010000009.1"/>
</dbReference>
<dbReference type="OrthoDB" id="3229913at2"/>
<evidence type="ECO:0000313" key="8">
    <source>
        <dbReference type="Proteomes" id="UP000293036"/>
    </source>
</evidence>
<dbReference type="Proteomes" id="UP000293036">
    <property type="component" value="Unassembled WGS sequence"/>
</dbReference>
<feature type="domain" description="Helicase ATP-binding" evidence="5">
    <location>
        <begin position="28"/>
        <end position="186"/>
    </location>
</feature>
<dbReference type="Gene3D" id="1.10.3380.30">
    <property type="match status" value="1"/>
</dbReference>
<keyword evidence="1" id="KW-0547">Nucleotide-binding</keyword>
<feature type="domain" description="Helicase C-terminal" evidence="6">
    <location>
        <begin position="277"/>
        <end position="454"/>
    </location>
</feature>
<dbReference type="GO" id="GO:0016787">
    <property type="term" value="F:hydrolase activity"/>
    <property type="evidence" value="ECO:0007669"/>
    <property type="project" value="UniProtKB-KW"/>
</dbReference>
<dbReference type="InterPro" id="IPR027417">
    <property type="entry name" value="P-loop_NTPase"/>
</dbReference>
<dbReference type="SMART" id="SM00487">
    <property type="entry name" value="DEXDc"/>
    <property type="match status" value="1"/>
</dbReference>
<dbReference type="SMART" id="SM01142">
    <property type="entry name" value="DSHCT"/>
    <property type="match status" value="1"/>
</dbReference>
<evidence type="ECO:0000256" key="4">
    <source>
        <dbReference type="ARBA" id="ARBA00022840"/>
    </source>
</evidence>
<gene>
    <name evidence="7" type="ORF">EZJ44_03285</name>
</gene>
<evidence type="ECO:0000256" key="2">
    <source>
        <dbReference type="ARBA" id="ARBA00022801"/>
    </source>
</evidence>
<keyword evidence="8" id="KW-1185">Reference proteome</keyword>